<sequence>MNEEQAVKTAAAVQLLGCLRATHPRVAMVSAFDMVESVPDQLQAVHEVDPGVVVCQMPDCVKEGAAGSLGKEKEKEKEVDERAAEEEMAVEERVEEVETRAEEVEAGPSRQLQPQRTTFKGRVRGSAMRHLVLPPSIERFLADYAAYQQGIRPTLKQAENTISKVSRQSKRPFHMHIERPGVNAGDSMAVVLCTGLRSNEIHGVIRAVHRTVRNLARPIVTHQLKVKAKKMANIVSRESLRRCQEQARVVIPELLSKSFSSRDRIDEHKTNRDFGGAQIFLTFQEFSWLERLLQVRKRLVSKSKRVFITRGGRPLKNLVRYMQTVWAHMGLLGRPTFTDPRTAVSGHVKNIHNETNRDQLARFMCHSTSTADRFYSLVLDRSQAMELRGHFDEYAIRDEAVSRQDIYISCLETCSEAAAHIAVLTRQKRQGEERNRFLQKEIGLKNDHITDEEMLEDD</sequence>
<dbReference type="Proteomes" id="UP000314294">
    <property type="component" value="Unassembled WGS sequence"/>
</dbReference>
<comment type="caution">
    <text evidence="1">The sequence shown here is derived from an EMBL/GenBank/DDBJ whole genome shotgun (WGS) entry which is preliminary data.</text>
</comment>
<keyword evidence="2" id="KW-1185">Reference proteome</keyword>
<dbReference type="AlphaFoldDB" id="A0A4Z2EX98"/>
<evidence type="ECO:0000313" key="1">
    <source>
        <dbReference type="EMBL" id="TNN33240.1"/>
    </source>
</evidence>
<proteinExistence type="predicted"/>
<protein>
    <submittedName>
        <fullName evidence="1">Uncharacterized protein</fullName>
    </submittedName>
</protein>
<dbReference type="EMBL" id="SRLO01002302">
    <property type="protein sequence ID" value="TNN33240.1"/>
    <property type="molecule type" value="Genomic_DNA"/>
</dbReference>
<name>A0A4Z2EX98_9TELE</name>
<dbReference type="OrthoDB" id="8964969at2759"/>
<organism evidence="1 2">
    <name type="scientific">Liparis tanakae</name>
    <name type="common">Tanaka's snailfish</name>
    <dbReference type="NCBI Taxonomy" id="230148"/>
    <lineage>
        <taxon>Eukaryota</taxon>
        <taxon>Metazoa</taxon>
        <taxon>Chordata</taxon>
        <taxon>Craniata</taxon>
        <taxon>Vertebrata</taxon>
        <taxon>Euteleostomi</taxon>
        <taxon>Actinopterygii</taxon>
        <taxon>Neopterygii</taxon>
        <taxon>Teleostei</taxon>
        <taxon>Neoteleostei</taxon>
        <taxon>Acanthomorphata</taxon>
        <taxon>Eupercaria</taxon>
        <taxon>Perciformes</taxon>
        <taxon>Cottioidei</taxon>
        <taxon>Cottales</taxon>
        <taxon>Liparidae</taxon>
        <taxon>Liparis</taxon>
    </lineage>
</organism>
<reference evidence="1 2" key="1">
    <citation type="submission" date="2019-03" db="EMBL/GenBank/DDBJ databases">
        <title>First draft genome of Liparis tanakae, snailfish: a comprehensive survey of snailfish specific genes.</title>
        <authorList>
            <person name="Kim W."/>
            <person name="Song I."/>
            <person name="Jeong J.-H."/>
            <person name="Kim D."/>
            <person name="Kim S."/>
            <person name="Ryu S."/>
            <person name="Song J.Y."/>
            <person name="Lee S.K."/>
        </authorList>
    </citation>
    <scope>NUCLEOTIDE SEQUENCE [LARGE SCALE GENOMIC DNA]</scope>
    <source>
        <tissue evidence="1">Muscle</tissue>
    </source>
</reference>
<gene>
    <name evidence="1" type="ORF">EYF80_056599</name>
</gene>
<evidence type="ECO:0000313" key="2">
    <source>
        <dbReference type="Proteomes" id="UP000314294"/>
    </source>
</evidence>
<accession>A0A4Z2EX98</accession>